<dbReference type="PROSITE" id="PS50850">
    <property type="entry name" value="MFS"/>
    <property type="match status" value="1"/>
</dbReference>
<dbReference type="RefSeq" id="WP_012111423.1">
    <property type="nucleotide sequence ID" value="NC_009719.1"/>
</dbReference>
<protein>
    <submittedName>
        <fullName evidence="10">Major facilitator superfamily MFS_1</fullName>
    </submittedName>
</protein>
<feature type="transmembrane region" description="Helical" evidence="8">
    <location>
        <begin position="94"/>
        <end position="112"/>
    </location>
</feature>
<dbReference type="PANTHER" id="PTHR23522">
    <property type="entry name" value="BLL5896 PROTEIN"/>
    <property type="match status" value="1"/>
</dbReference>
<keyword evidence="6 8" id="KW-1133">Transmembrane helix</keyword>
<dbReference type="PIRSF" id="PIRSF004925">
    <property type="entry name" value="HcaT"/>
    <property type="match status" value="1"/>
</dbReference>
<feature type="transmembrane region" description="Helical" evidence="8">
    <location>
        <begin position="203"/>
        <end position="225"/>
    </location>
</feature>
<evidence type="ECO:0000256" key="3">
    <source>
        <dbReference type="ARBA" id="ARBA00022475"/>
    </source>
</evidence>
<dbReference type="AlphaFoldDB" id="A7HW29"/>
<dbReference type="SUPFAM" id="SSF103473">
    <property type="entry name" value="MFS general substrate transporter"/>
    <property type="match status" value="1"/>
</dbReference>
<accession>A7HW29</accession>
<evidence type="ECO:0000256" key="1">
    <source>
        <dbReference type="ARBA" id="ARBA00004429"/>
    </source>
</evidence>
<reference evidence="10 11" key="1">
    <citation type="journal article" date="2011" name="Stand. Genomic Sci.">
        <title>Complete genome sequence of Parvibaculum lavamentivorans type strain (DS-1(T)).</title>
        <authorList>
            <person name="Schleheck D."/>
            <person name="Weiss M."/>
            <person name="Pitluck S."/>
            <person name="Bruce D."/>
            <person name="Land M.L."/>
            <person name="Han S."/>
            <person name="Saunders E."/>
            <person name="Tapia R."/>
            <person name="Detter C."/>
            <person name="Brettin T."/>
            <person name="Han J."/>
            <person name="Woyke T."/>
            <person name="Goodwin L."/>
            <person name="Pennacchio L."/>
            <person name="Nolan M."/>
            <person name="Cook A.M."/>
            <person name="Kjelleberg S."/>
            <person name="Thomas T."/>
        </authorList>
    </citation>
    <scope>NUCLEOTIDE SEQUENCE [LARGE SCALE GENOMIC DNA]</scope>
    <source>
        <strain evidence="11">DS-1 / DSM 13023 / NCIMB 13966</strain>
    </source>
</reference>
<feature type="transmembrane region" description="Helical" evidence="8">
    <location>
        <begin position="265"/>
        <end position="283"/>
    </location>
</feature>
<proteinExistence type="predicted"/>
<evidence type="ECO:0000256" key="2">
    <source>
        <dbReference type="ARBA" id="ARBA00022448"/>
    </source>
</evidence>
<evidence type="ECO:0000256" key="6">
    <source>
        <dbReference type="ARBA" id="ARBA00022989"/>
    </source>
</evidence>
<dbReference type="Gene3D" id="1.20.1250.20">
    <property type="entry name" value="MFS general substrate transporter like domains"/>
    <property type="match status" value="2"/>
</dbReference>
<dbReference type="KEGG" id="pla:Plav_2503"/>
<dbReference type="EMBL" id="CP000774">
    <property type="protein sequence ID" value="ABS64112.1"/>
    <property type="molecule type" value="Genomic_DNA"/>
</dbReference>
<dbReference type="InterPro" id="IPR026032">
    <property type="entry name" value="HcaT-like"/>
</dbReference>
<dbReference type="PANTHER" id="PTHR23522:SF10">
    <property type="entry name" value="3-PHENYLPROPIONIC ACID TRANSPORTER-RELATED"/>
    <property type="match status" value="1"/>
</dbReference>
<gene>
    <name evidence="10" type="ordered locus">Plav_2503</name>
</gene>
<dbReference type="GO" id="GO:0005886">
    <property type="term" value="C:plasma membrane"/>
    <property type="evidence" value="ECO:0007669"/>
    <property type="project" value="UniProtKB-SubCell"/>
</dbReference>
<dbReference type="OrthoDB" id="9150135at2"/>
<feature type="transmembrane region" description="Helical" evidence="8">
    <location>
        <begin position="289"/>
        <end position="309"/>
    </location>
</feature>
<organism evidence="10 11">
    <name type="scientific">Parvibaculum lavamentivorans (strain DS-1 / DSM 13023 / NCIMB 13966)</name>
    <dbReference type="NCBI Taxonomy" id="402881"/>
    <lineage>
        <taxon>Bacteria</taxon>
        <taxon>Pseudomonadati</taxon>
        <taxon>Pseudomonadota</taxon>
        <taxon>Alphaproteobacteria</taxon>
        <taxon>Hyphomicrobiales</taxon>
        <taxon>Parvibaculaceae</taxon>
        <taxon>Parvibaculum</taxon>
    </lineage>
</organism>
<keyword evidence="4" id="KW-0997">Cell inner membrane</keyword>
<comment type="subcellular location">
    <subcellularLocation>
        <location evidence="1">Cell inner membrane</location>
        <topology evidence="1">Multi-pass membrane protein</topology>
    </subcellularLocation>
</comment>
<name>A7HW29_PARL1</name>
<dbReference type="Pfam" id="PF12832">
    <property type="entry name" value="MFS_1_like"/>
    <property type="match status" value="1"/>
</dbReference>
<evidence type="ECO:0000313" key="10">
    <source>
        <dbReference type="EMBL" id="ABS64112.1"/>
    </source>
</evidence>
<evidence type="ECO:0000313" key="11">
    <source>
        <dbReference type="Proteomes" id="UP000006377"/>
    </source>
</evidence>
<keyword evidence="7 8" id="KW-0472">Membrane</keyword>
<feature type="transmembrane region" description="Helical" evidence="8">
    <location>
        <begin position="155"/>
        <end position="175"/>
    </location>
</feature>
<dbReference type="GO" id="GO:0015528">
    <property type="term" value="F:lactose:proton symporter activity"/>
    <property type="evidence" value="ECO:0007669"/>
    <property type="project" value="TreeGrafter"/>
</dbReference>
<feature type="transmembrane region" description="Helical" evidence="8">
    <location>
        <begin position="132"/>
        <end position="149"/>
    </location>
</feature>
<dbReference type="GO" id="GO:0030395">
    <property type="term" value="F:lactose binding"/>
    <property type="evidence" value="ECO:0007669"/>
    <property type="project" value="TreeGrafter"/>
</dbReference>
<keyword evidence="11" id="KW-1185">Reference proteome</keyword>
<dbReference type="HOGENOM" id="CLU_013133_6_0_5"/>
<feature type="transmembrane region" description="Helical" evidence="8">
    <location>
        <begin position="7"/>
        <end position="27"/>
    </location>
</feature>
<dbReference type="eggNOG" id="COG2814">
    <property type="taxonomic scope" value="Bacteria"/>
</dbReference>
<evidence type="ECO:0000256" key="8">
    <source>
        <dbReference type="SAM" id="Phobius"/>
    </source>
</evidence>
<dbReference type="InterPro" id="IPR024989">
    <property type="entry name" value="MFS_assoc_dom"/>
</dbReference>
<evidence type="ECO:0000256" key="4">
    <source>
        <dbReference type="ARBA" id="ARBA00022519"/>
    </source>
</evidence>
<dbReference type="InterPro" id="IPR036259">
    <property type="entry name" value="MFS_trans_sf"/>
</dbReference>
<keyword evidence="2" id="KW-0813">Transport</keyword>
<feature type="transmembrane region" description="Helical" evidence="8">
    <location>
        <begin position="70"/>
        <end position="88"/>
    </location>
</feature>
<keyword evidence="5 8" id="KW-0812">Transmembrane</keyword>
<feature type="domain" description="Major facilitator superfamily (MFS) profile" evidence="9">
    <location>
        <begin position="195"/>
        <end position="397"/>
    </location>
</feature>
<keyword evidence="3" id="KW-1003">Cell membrane</keyword>
<evidence type="ECO:0000256" key="7">
    <source>
        <dbReference type="ARBA" id="ARBA00023136"/>
    </source>
</evidence>
<feature type="transmembrane region" description="Helical" evidence="8">
    <location>
        <begin position="330"/>
        <end position="351"/>
    </location>
</feature>
<feature type="transmembrane region" description="Helical" evidence="8">
    <location>
        <begin position="357"/>
        <end position="380"/>
    </location>
</feature>
<dbReference type="NCBIfam" id="NF037955">
    <property type="entry name" value="mfs"/>
    <property type="match status" value="1"/>
</dbReference>
<dbReference type="InterPro" id="IPR020846">
    <property type="entry name" value="MFS_dom"/>
</dbReference>
<evidence type="ECO:0000256" key="5">
    <source>
        <dbReference type="ARBA" id="ARBA00022692"/>
    </source>
</evidence>
<feature type="transmembrane region" description="Helical" evidence="8">
    <location>
        <begin position="237"/>
        <end position="258"/>
    </location>
</feature>
<sequence length="397" mass="42517">MSLAIRLATVYGTMFLFTGVYLPFFPVWLKSEGLAPTEISLVVALSLFLRIVVSPFFAAVADRLGDRRRVILWLAWVSLAVGALFLLVEGFGPILLVSLVLNAVFPSIGPLVETISMRARIDHGMNYGRVRLWGSITFVGASVGAGWLLEWNPPSIIAVCLVAALAFNIAGLWLLPREVGRLRKPVPSGRQFADVLQIGRHPVFILFVLTASLTQATHAVYYAFGSLAWQLQGYSDSVIGLLWATGVLAEIVLFYISGPLMARFGAVRLLMLAAAAAILRWTVTALSPPLALLFVMQALHGLTFGAAHLGAVQFVAQAAPPRLAATAQSLYAAMASGVMMGLVTIGMGPIYERLGPYAYFVMAGAGAVALAGAVLVAMCWNGDVLVPEEEQEEENGN</sequence>
<dbReference type="Proteomes" id="UP000006377">
    <property type="component" value="Chromosome"/>
</dbReference>
<feature type="transmembrane region" description="Helical" evidence="8">
    <location>
        <begin position="39"/>
        <end position="58"/>
    </location>
</feature>
<evidence type="ECO:0000259" key="9">
    <source>
        <dbReference type="PROSITE" id="PS50850"/>
    </source>
</evidence>
<dbReference type="STRING" id="402881.Plav_2503"/>